<organism evidence="5">
    <name type="scientific">Naegleria gruberi</name>
    <name type="common">Amoeba</name>
    <dbReference type="NCBI Taxonomy" id="5762"/>
    <lineage>
        <taxon>Eukaryota</taxon>
        <taxon>Discoba</taxon>
        <taxon>Heterolobosea</taxon>
        <taxon>Tetramitia</taxon>
        <taxon>Eutetramitia</taxon>
        <taxon>Vahlkampfiidae</taxon>
        <taxon>Naegleria</taxon>
    </lineage>
</organism>
<reference evidence="5" key="1">
    <citation type="submission" date="2004-04" db="EMBL/GenBank/DDBJ databases">
        <title>Characterization and functional analysis of genes specifically expressed during the amoeba-to-flagellate differentiation in Naegleria gruberi.</title>
        <authorList>
            <person name="Chung S."/>
            <person name="Lee J."/>
        </authorList>
    </citation>
    <scope>NUCLEOTIDE SEQUENCE</scope>
    <source>
        <strain evidence="5">NB-1</strain>
    </source>
</reference>
<name>Q6IY72_NAEGR</name>
<dbReference type="PANTHER" id="PTHR13780:SF36">
    <property type="entry name" value="CBS DOMAIN-CONTAINING PROTEIN"/>
    <property type="match status" value="1"/>
</dbReference>
<dbReference type="InterPro" id="IPR050511">
    <property type="entry name" value="AMPK_gamma/SDS23_families"/>
</dbReference>
<keyword evidence="1" id="KW-0677">Repeat</keyword>
<evidence type="ECO:0000259" key="4">
    <source>
        <dbReference type="PROSITE" id="PS51371"/>
    </source>
</evidence>
<accession>Q6IY72</accession>
<sequence length="325" mass="36592">MHNNSIHEYFHGVQLSELIPAGQKLVILKEDETLQEVVNQLSTHHLLAAPVVDKHSKLVGMLSMLDIVQFIVASSPENVDFKNWQELEISGRCINLQTAKHVMGFSARDQYMPLKSNLPATMAIELFSKGVHRAIVEEDVTTDKYIGTLSQTDILKRLAEHLHMGKMKNLGEKLVKDLGLGLSKPVTIDGSENVLHAMKELAKANVSALPVVDHHGHLVGNFSASDLRGFYLDRIPHFEFTTRTFLEKYSPKSLVPFFVELDGLKFVDLVKKLTHPEIHDVIHAQTVKVDHSMHRVWVVSDERKVVGVVTLTDIMKVIMDHVEEL</sequence>
<dbReference type="CDD" id="cd02205">
    <property type="entry name" value="CBS_pair_SF"/>
    <property type="match status" value="2"/>
</dbReference>
<keyword evidence="2 3" id="KW-0129">CBS domain</keyword>
<feature type="domain" description="CBS" evidence="4">
    <location>
        <begin position="249"/>
        <end position="324"/>
    </location>
</feature>
<dbReference type="InterPro" id="IPR000644">
    <property type="entry name" value="CBS_dom"/>
</dbReference>
<evidence type="ECO:0000256" key="3">
    <source>
        <dbReference type="PROSITE-ProRule" id="PRU00703"/>
    </source>
</evidence>
<dbReference type="SUPFAM" id="SSF54631">
    <property type="entry name" value="CBS-domain pair"/>
    <property type="match status" value="2"/>
</dbReference>
<dbReference type="VEuPathDB" id="AmoebaDB:NAEGRDRAFT_56185"/>
<proteinExistence type="predicted"/>
<dbReference type="SMART" id="SM00116">
    <property type="entry name" value="CBS"/>
    <property type="match status" value="4"/>
</dbReference>
<feature type="domain" description="CBS" evidence="4">
    <location>
        <begin position="18"/>
        <end position="77"/>
    </location>
</feature>
<evidence type="ECO:0000256" key="1">
    <source>
        <dbReference type="ARBA" id="ARBA00022737"/>
    </source>
</evidence>
<evidence type="ECO:0000313" key="5">
    <source>
        <dbReference type="EMBL" id="AAT36617.1"/>
    </source>
</evidence>
<dbReference type="EMBL" id="AY614715">
    <property type="protein sequence ID" value="AAT36617.1"/>
    <property type="molecule type" value="Genomic_DNA"/>
</dbReference>
<feature type="domain" description="CBS" evidence="4">
    <location>
        <begin position="181"/>
        <end position="237"/>
    </location>
</feature>
<dbReference type="AlphaFoldDB" id="Q6IY72"/>
<protein>
    <submittedName>
        <fullName evidence="5">CBS domain-containing protein</fullName>
    </submittedName>
</protein>
<dbReference type="PANTHER" id="PTHR13780">
    <property type="entry name" value="AMP-ACTIVATED PROTEIN KINASE, GAMMA REGULATORY SUBUNIT"/>
    <property type="match status" value="1"/>
</dbReference>
<evidence type="ECO:0000256" key="2">
    <source>
        <dbReference type="ARBA" id="ARBA00023122"/>
    </source>
</evidence>
<dbReference type="Gene3D" id="3.10.580.10">
    <property type="entry name" value="CBS-domain"/>
    <property type="match status" value="2"/>
</dbReference>
<dbReference type="InterPro" id="IPR046342">
    <property type="entry name" value="CBS_dom_sf"/>
</dbReference>
<dbReference type="PROSITE" id="PS51371">
    <property type="entry name" value="CBS"/>
    <property type="match status" value="3"/>
</dbReference>
<dbReference type="Pfam" id="PF00571">
    <property type="entry name" value="CBS"/>
    <property type="match status" value="4"/>
</dbReference>